<comment type="caution">
    <text evidence="1">The sequence shown here is derived from an EMBL/GenBank/DDBJ whole genome shotgun (WGS) entry which is preliminary data.</text>
</comment>
<dbReference type="OrthoDB" id="5963582at2759"/>
<protein>
    <submittedName>
        <fullName evidence="1">Uncharacterized protein</fullName>
    </submittedName>
</protein>
<keyword evidence="2" id="KW-1185">Reference proteome</keyword>
<dbReference type="AlphaFoldDB" id="A0A7D9JX92"/>
<accession>A0A7D9JX92</accession>
<proteinExistence type="predicted"/>
<sequence length="203" mass="23567">MNEPEFEIDSTTGELKLKKRKIDDTQRSFAKHLKKTFKGKPQKIYVETMHISCQSDTYQPGHNYGGVIIYQYDGKSDWKTANNTHCKTGYIVVQDADSDNVQTWISEESGVVQRAVYRNAFGESAKDVEVVGESFAILYGQFEKNSHIFNNPHGSAFHEDRREMDKLSEHCVRKIVEYWKRVGSSRVEQRNFEVKELLQDFDQ</sequence>
<dbReference type="EMBL" id="CACRXK020022980">
    <property type="protein sequence ID" value="CAB4037354.1"/>
    <property type="molecule type" value="Genomic_DNA"/>
</dbReference>
<organism evidence="1 2">
    <name type="scientific">Paramuricea clavata</name>
    <name type="common">Red gorgonian</name>
    <name type="synonym">Violescent sea-whip</name>
    <dbReference type="NCBI Taxonomy" id="317549"/>
    <lineage>
        <taxon>Eukaryota</taxon>
        <taxon>Metazoa</taxon>
        <taxon>Cnidaria</taxon>
        <taxon>Anthozoa</taxon>
        <taxon>Octocorallia</taxon>
        <taxon>Malacalcyonacea</taxon>
        <taxon>Plexauridae</taxon>
        <taxon>Paramuricea</taxon>
    </lineage>
</organism>
<evidence type="ECO:0000313" key="2">
    <source>
        <dbReference type="Proteomes" id="UP001152795"/>
    </source>
</evidence>
<evidence type="ECO:0000313" key="1">
    <source>
        <dbReference type="EMBL" id="CAB4037354.1"/>
    </source>
</evidence>
<reference evidence="1" key="1">
    <citation type="submission" date="2020-04" db="EMBL/GenBank/DDBJ databases">
        <authorList>
            <person name="Alioto T."/>
            <person name="Alioto T."/>
            <person name="Gomez Garrido J."/>
        </authorList>
    </citation>
    <scope>NUCLEOTIDE SEQUENCE</scope>
    <source>
        <strain evidence="1">A484AB</strain>
    </source>
</reference>
<name>A0A7D9JX92_PARCT</name>
<dbReference type="Proteomes" id="UP001152795">
    <property type="component" value="Unassembled WGS sequence"/>
</dbReference>
<gene>
    <name evidence="1" type="ORF">PACLA_8A035275</name>
</gene>